<proteinExistence type="predicted"/>
<dbReference type="InterPro" id="IPR008928">
    <property type="entry name" value="6-hairpin_glycosidase_sf"/>
</dbReference>
<dbReference type="SUPFAM" id="SSF48208">
    <property type="entry name" value="Six-hairpin glycosidases"/>
    <property type="match status" value="1"/>
</dbReference>
<protein>
    <recommendedName>
        <fullName evidence="1">Spermatogenesis-associated protein 20-like TRX domain-containing protein</fullName>
    </recommendedName>
</protein>
<dbReference type="InterPro" id="IPR004879">
    <property type="entry name" value="Ssp411-like_TRX"/>
</dbReference>
<dbReference type="GO" id="GO:0005975">
    <property type="term" value="P:carbohydrate metabolic process"/>
    <property type="evidence" value="ECO:0007669"/>
    <property type="project" value="InterPro"/>
</dbReference>
<dbReference type="PIRSF" id="PIRSF006402">
    <property type="entry name" value="UCP006402_thioredoxin"/>
    <property type="match status" value="1"/>
</dbReference>
<reference evidence="2" key="1">
    <citation type="submission" date="2018-05" db="EMBL/GenBank/DDBJ databases">
        <authorList>
            <person name="Lanie J.A."/>
            <person name="Ng W.-L."/>
            <person name="Kazmierczak K.M."/>
            <person name="Andrzejewski T.M."/>
            <person name="Davidsen T.M."/>
            <person name="Wayne K.J."/>
            <person name="Tettelin H."/>
            <person name="Glass J.I."/>
            <person name="Rusch D."/>
            <person name="Podicherti R."/>
            <person name="Tsui H.-C.T."/>
            <person name="Winkler M.E."/>
        </authorList>
    </citation>
    <scope>NUCLEOTIDE SEQUENCE</scope>
</reference>
<dbReference type="Gene3D" id="1.50.10.20">
    <property type="match status" value="1"/>
</dbReference>
<dbReference type="SUPFAM" id="SSF52833">
    <property type="entry name" value="Thioredoxin-like"/>
    <property type="match status" value="1"/>
</dbReference>
<sequence length="592" mass="66883">MPNRLIDETSPYLQQHANNPVEWYPWGPEALQRAAKEDKPIFLSIGYAACHWCHVMERESFEDPEIAAVMNRLFVCIKVDREERPDLDAIYMQAVVAVSGSGGWPMSVFLTPDLKPFYGGTYFPPEDRGGMPSFRRVLQSTEGAYRQRNNEVVASADQLVEHLKQSSAFQGEQEPLTKDIMDTAFKRLSPNIDTEWGGFGTSIKFPQPMVHEFLLRYGASASEPTAQAMVDLTLDKMMRGGIYDHIGGGFHRYSVDRMWLVPHFEKMLYDNALLIRLYLHSYQVLGRPEYRRIAEETADYVLRDMRDPSGGFYTALDADSEGEEGIFYTWKRLELIEILGQEAGELFCKVYGVTEDGNFEGKSILYLPQELSKTAEELGVDGDELVKQLAASKTKLLNERSKRVWPLRDEKVLTGWNALILGSLAEAASVLGRQDYLEAAIANATFLLESLRDADGRLLRTYRDGKAKLKGYLEDYAFLADGLLTLYEATFEAKWLWEAQKLADAMLELFWDADSESFFNTGHDHEELLVRPQEFFDNALPSGASAATLLLLRLGSLFGTPKYAEVAQISLRSMCSTMVAQPMGYGHWLCGL</sequence>
<dbReference type="InterPro" id="IPR036249">
    <property type="entry name" value="Thioredoxin-like_sf"/>
</dbReference>
<dbReference type="EMBL" id="UINC01029625">
    <property type="protein sequence ID" value="SVB12652.1"/>
    <property type="molecule type" value="Genomic_DNA"/>
</dbReference>
<dbReference type="InterPro" id="IPR024705">
    <property type="entry name" value="Ssp411"/>
</dbReference>
<dbReference type="Pfam" id="PF03190">
    <property type="entry name" value="Thioredox_DsbH"/>
    <property type="match status" value="1"/>
</dbReference>
<organism evidence="2">
    <name type="scientific">marine metagenome</name>
    <dbReference type="NCBI Taxonomy" id="408172"/>
    <lineage>
        <taxon>unclassified sequences</taxon>
        <taxon>metagenomes</taxon>
        <taxon>ecological metagenomes</taxon>
    </lineage>
</organism>
<dbReference type="PANTHER" id="PTHR42899">
    <property type="entry name" value="SPERMATOGENESIS-ASSOCIATED PROTEIN 20"/>
    <property type="match status" value="1"/>
</dbReference>
<dbReference type="CDD" id="cd02955">
    <property type="entry name" value="SSP411"/>
    <property type="match status" value="1"/>
</dbReference>
<dbReference type="PANTHER" id="PTHR42899:SF1">
    <property type="entry name" value="SPERMATOGENESIS-ASSOCIATED PROTEIN 20"/>
    <property type="match status" value="1"/>
</dbReference>
<gene>
    <name evidence="2" type="ORF">METZ01_LOCUS165506</name>
</gene>
<dbReference type="InterPro" id="IPR012341">
    <property type="entry name" value="6hp_glycosidase-like_sf"/>
</dbReference>
<name>A0A382BHA1_9ZZZZ</name>
<dbReference type="AlphaFoldDB" id="A0A382BHA1"/>
<evidence type="ECO:0000259" key="1">
    <source>
        <dbReference type="Pfam" id="PF03190"/>
    </source>
</evidence>
<accession>A0A382BHA1</accession>
<evidence type="ECO:0000313" key="2">
    <source>
        <dbReference type="EMBL" id="SVB12652.1"/>
    </source>
</evidence>
<dbReference type="Gene3D" id="1.50.10.10">
    <property type="match status" value="1"/>
</dbReference>
<feature type="non-terminal residue" evidence="2">
    <location>
        <position position="592"/>
    </location>
</feature>
<feature type="domain" description="Spermatogenesis-associated protein 20-like TRX" evidence="1">
    <location>
        <begin position="2"/>
        <end position="164"/>
    </location>
</feature>
<dbReference type="Gene3D" id="3.40.30.10">
    <property type="entry name" value="Glutaredoxin"/>
    <property type="match status" value="1"/>
</dbReference>